<feature type="chain" id="PRO_5006912276" description="adenosine deaminase" evidence="7">
    <location>
        <begin position="22"/>
        <end position="506"/>
    </location>
</feature>
<proteinExistence type="inferred from homology"/>
<accession>A0A0W0SRX3</accession>
<dbReference type="InterPro" id="IPR001365">
    <property type="entry name" value="A_deaminase_dom"/>
</dbReference>
<keyword evidence="6" id="KW-0862">Zinc</keyword>
<dbReference type="EC" id="3.5.4.4" evidence="3"/>
<protein>
    <recommendedName>
        <fullName evidence="3">adenosine deaminase</fullName>
        <ecNumber evidence="3">3.5.4.4</ecNumber>
    </recommendedName>
</protein>
<dbReference type="SUPFAM" id="SSF51556">
    <property type="entry name" value="Metallo-dependent hydrolases"/>
    <property type="match status" value="1"/>
</dbReference>
<dbReference type="Proteomes" id="UP000054736">
    <property type="component" value="Unassembled WGS sequence"/>
</dbReference>
<dbReference type="GO" id="GO:0004000">
    <property type="term" value="F:adenosine deaminase activity"/>
    <property type="evidence" value="ECO:0007669"/>
    <property type="project" value="TreeGrafter"/>
</dbReference>
<dbReference type="RefSeq" id="WP_058496696.1">
    <property type="nucleotide sequence ID" value="NZ_CAAAIU010000001.1"/>
</dbReference>
<evidence type="ECO:0000256" key="4">
    <source>
        <dbReference type="ARBA" id="ARBA00022723"/>
    </source>
</evidence>
<dbReference type="STRING" id="1212489.Ldro_2445"/>
<dbReference type="PANTHER" id="PTHR11409">
    <property type="entry name" value="ADENOSINE DEAMINASE"/>
    <property type="match status" value="1"/>
</dbReference>
<evidence type="ECO:0000256" key="6">
    <source>
        <dbReference type="ARBA" id="ARBA00022833"/>
    </source>
</evidence>
<evidence type="ECO:0000256" key="3">
    <source>
        <dbReference type="ARBA" id="ARBA00012784"/>
    </source>
</evidence>
<reference evidence="9 10" key="1">
    <citation type="submission" date="2015-11" db="EMBL/GenBank/DDBJ databases">
        <title>Genomic analysis of 38 Legionella species identifies large and diverse effector repertoires.</title>
        <authorList>
            <person name="Burstein D."/>
            <person name="Amaro F."/>
            <person name="Zusman T."/>
            <person name="Lifshitz Z."/>
            <person name="Cohen O."/>
            <person name="Gilbert J.A."/>
            <person name="Pupko T."/>
            <person name="Shuman H.A."/>
            <person name="Segal G."/>
        </authorList>
    </citation>
    <scope>NUCLEOTIDE SEQUENCE [LARGE SCALE GENOMIC DNA]</scope>
    <source>
        <strain evidence="9 10">ATCC 700990</strain>
    </source>
</reference>
<dbReference type="GO" id="GO:0046103">
    <property type="term" value="P:inosine biosynthetic process"/>
    <property type="evidence" value="ECO:0007669"/>
    <property type="project" value="TreeGrafter"/>
</dbReference>
<comment type="similarity">
    <text evidence="2">Belongs to the metallo-dependent hydrolases superfamily. Adenosine and AMP deaminases family.</text>
</comment>
<sequence>MKLFRISSFVTLLLIHSFTNATVSSYFDSIKNQPNALYSFLKNMPKGGELHYHLAGGAYPETMLALAAQGDYCLDKKTMTMTKMVEQRCRDVSGKELSNYPELYAQTIRAWSLKDFIEGQESNHDHFFASFYKFMPLVADYRPQLLAEIMQRAASQHELYLEIMILPDNAKSTQFSPSTISPDLFSRAQQQLLENPDFIKNIEYTGKEASRILKQARQDLDCSTNPQQDVCRIKVKFQYYILREQPIEKVFAQALNGFAVAERSEDIVGVNLVQAEDGIISLRDYRQQMQVFNFLHEAYPKVHIALHAGELAPPAVVPENLRFHIRDAITIGQAERIGHGVDIAFENDAEKLFQIMAQKGTAVEINLISNQKLLHISGSQHPLNDYLNHKVPVVLSTDDEGLLRTDLTQQYVEATLKHGLDYPRLKMISRNAITYSFLPGQSIWANANQGLPVESCIELDSPACRLFIKKNEKARLQRVLEKEFRGFENLYNSSQAQEAPLREVTH</sequence>
<feature type="signal peptide" evidence="7">
    <location>
        <begin position="1"/>
        <end position="21"/>
    </location>
</feature>
<keyword evidence="10" id="KW-1185">Reference proteome</keyword>
<comment type="cofactor">
    <cofactor evidence="1">
        <name>Zn(2+)</name>
        <dbReference type="ChEBI" id="CHEBI:29105"/>
    </cofactor>
</comment>
<dbReference type="Gene3D" id="3.20.20.140">
    <property type="entry name" value="Metal-dependent hydrolases"/>
    <property type="match status" value="1"/>
</dbReference>
<feature type="domain" description="Adenosine deaminase" evidence="8">
    <location>
        <begin position="148"/>
        <end position="440"/>
    </location>
</feature>
<name>A0A0W0SRX3_9GAMM</name>
<evidence type="ECO:0000313" key="10">
    <source>
        <dbReference type="Proteomes" id="UP000054736"/>
    </source>
</evidence>
<dbReference type="GO" id="GO:0006154">
    <property type="term" value="P:adenosine catabolic process"/>
    <property type="evidence" value="ECO:0007669"/>
    <property type="project" value="TreeGrafter"/>
</dbReference>
<keyword evidence="5" id="KW-0378">Hydrolase</keyword>
<dbReference type="GO" id="GO:0046872">
    <property type="term" value="F:metal ion binding"/>
    <property type="evidence" value="ECO:0007669"/>
    <property type="project" value="UniProtKB-KW"/>
</dbReference>
<dbReference type="OrthoDB" id="105475at2"/>
<gene>
    <name evidence="9" type="primary">add_2</name>
    <name evidence="9" type="ORF">Ldro_2445</name>
</gene>
<dbReference type="InterPro" id="IPR032466">
    <property type="entry name" value="Metal_Hydrolase"/>
</dbReference>
<dbReference type="PANTHER" id="PTHR11409:SF43">
    <property type="entry name" value="ADENOSINE DEAMINASE"/>
    <property type="match status" value="1"/>
</dbReference>
<comment type="caution">
    <text evidence="9">The sequence shown here is derived from an EMBL/GenBank/DDBJ whole genome shotgun (WGS) entry which is preliminary data.</text>
</comment>
<dbReference type="GO" id="GO:0043103">
    <property type="term" value="P:hypoxanthine salvage"/>
    <property type="evidence" value="ECO:0007669"/>
    <property type="project" value="TreeGrafter"/>
</dbReference>
<dbReference type="AlphaFoldDB" id="A0A0W0SRX3"/>
<evidence type="ECO:0000313" key="9">
    <source>
        <dbReference type="EMBL" id="KTC86120.1"/>
    </source>
</evidence>
<keyword evidence="7" id="KW-0732">Signal</keyword>
<evidence type="ECO:0000259" key="8">
    <source>
        <dbReference type="Pfam" id="PF00962"/>
    </source>
</evidence>
<dbReference type="Pfam" id="PF00962">
    <property type="entry name" value="A_deaminase"/>
    <property type="match status" value="1"/>
</dbReference>
<evidence type="ECO:0000256" key="7">
    <source>
        <dbReference type="SAM" id="SignalP"/>
    </source>
</evidence>
<dbReference type="GO" id="GO:0005829">
    <property type="term" value="C:cytosol"/>
    <property type="evidence" value="ECO:0007669"/>
    <property type="project" value="TreeGrafter"/>
</dbReference>
<dbReference type="EMBL" id="LNXY01000027">
    <property type="protein sequence ID" value="KTC86120.1"/>
    <property type="molecule type" value="Genomic_DNA"/>
</dbReference>
<dbReference type="InterPro" id="IPR006330">
    <property type="entry name" value="Ado/ade_deaminase"/>
</dbReference>
<keyword evidence="4" id="KW-0479">Metal-binding</keyword>
<evidence type="ECO:0000256" key="5">
    <source>
        <dbReference type="ARBA" id="ARBA00022801"/>
    </source>
</evidence>
<evidence type="ECO:0000256" key="1">
    <source>
        <dbReference type="ARBA" id="ARBA00001947"/>
    </source>
</evidence>
<evidence type="ECO:0000256" key="2">
    <source>
        <dbReference type="ARBA" id="ARBA00006676"/>
    </source>
</evidence>
<dbReference type="PATRIC" id="fig|1212489.4.peg.2578"/>
<organism evidence="9 10">
    <name type="scientific">Legionella drozanskii LLAP-1</name>
    <dbReference type="NCBI Taxonomy" id="1212489"/>
    <lineage>
        <taxon>Bacteria</taxon>
        <taxon>Pseudomonadati</taxon>
        <taxon>Pseudomonadota</taxon>
        <taxon>Gammaproteobacteria</taxon>
        <taxon>Legionellales</taxon>
        <taxon>Legionellaceae</taxon>
        <taxon>Legionella</taxon>
    </lineage>
</organism>